<dbReference type="Proteomes" id="UP000001219">
    <property type="component" value="Chromosome"/>
</dbReference>
<name>D0LEI5_GORB4</name>
<dbReference type="STRING" id="526226.Gbro_0574"/>
<organism evidence="1 2">
    <name type="scientific">Gordonia bronchialis (strain ATCC 25592 / DSM 43247 / BCRC 13721 / JCM 3198 / KCTC 3076 / NBRC 16047 / NCTC 10667)</name>
    <name type="common">Rhodococcus bronchialis</name>
    <dbReference type="NCBI Taxonomy" id="526226"/>
    <lineage>
        <taxon>Bacteria</taxon>
        <taxon>Bacillati</taxon>
        <taxon>Actinomycetota</taxon>
        <taxon>Actinomycetes</taxon>
        <taxon>Mycobacteriales</taxon>
        <taxon>Gordoniaceae</taxon>
        <taxon>Gordonia</taxon>
    </lineage>
</organism>
<evidence type="ECO:0000313" key="1">
    <source>
        <dbReference type="EMBL" id="ACY19903.1"/>
    </source>
</evidence>
<keyword evidence="2" id="KW-1185">Reference proteome</keyword>
<gene>
    <name evidence="1" type="ordered locus">Gbro_0574</name>
</gene>
<dbReference type="HOGENOM" id="CLU_101787_0_0_11"/>
<sequence>MGNVDHVGQLSFYSAETEQPAYDDLAGLLAAHGQSARSDSGTRVSIVVPARWRAEHIVEEMTAAGLTAESATSDEGTPLARTAACPELDALHRAWTSGAVKAVPAGWTPTPRVLRLWVLAAGRPEGDRYLLGLDPYAPDTHSPLATALMRVGIAPTLVGARSGHPPALRVAGRRRLTRLVEYIGDPPSAAATADWPTAM</sequence>
<proteinExistence type="predicted"/>
<evidence type="ECO:0000313" key="2">
    <source>
        <dbReference type="Proteomes" id="UP000001219"/>
    </source>
</evidence>
<reference evidence="2" key="1">
    <citation type="submission" date="2009-10" db="EMBL/GenBank/DDBJ databases">
        <title>The complete chromosome of Gordonia bronchialis DSM 43247.</title>
        <authorList>
            <consortium name="US DOE Joint Genome Institute (JGI-PGF)"/>
            <person name="Lucas S."/>
            <person name="Copeland A."/>
            <person name="Lapidus A."/>
            <person name="Glavina del Rio T."/>
            <person name="Dalin E."/>
            <person name="Tice H."/>
            <person name="Bruce D."/>
            <person name="Goodwin L."/>
            <person name="Pitluck S."/>
            <person name="Kyrpides N."/>
            <person name="Mavromatis K."/>
            <person name="Ivanova N."/>
            <person name="Ovchinnikova G."/>
            <person name="Saunders E."/>
            <person name="Brettin T."/>
            <person name="Detter J.C."/>
            <person name="Han C."/>
            <person name="Larimer F."/>
            <person name="Land M."/>
            <person name="Hauser L."/>
            <person name="Markowitz V."/>
            <person name="Cheng J.-F."/>
            <person name="Hugenholtz P."/>
            <person name="Woyke T."/>
            <person name="Wu D."/>
            <person name="Jando M."/>
            <person name="Schneider S."/>
            <person name="Goeker M."/>
            <person name="Klenk H.-P."/>
            <person name="Eisen J.A."/>
        </authorList>
    </citation>
    <scope>NUCLEOTIDE SEQUENCE [LARGE SCALE GENOMIC DNA]</scope>
    <source>
        <strain evidence="2">ATCC 25592 / DSM 43247 / BCRC 13721 / JCM 3198 / KCTC 3076 / NBRC 16047 / NCTC 10667</strain>
    </source>
</reference>
<dbReference type="AlphaFoldDB" id="D0LEI5"/>
<dbReference type="EMBL" id="CP001802">
    <property type="protein sequence ID" value="ACY19903.1"/>
    <property type="molecule type" value="Genomic_DNA"/>
</dbReference>
<protein>
    <submittedName>
        <fullName evidence="1">Uncharacterized protein</fullName>
    </submittedName>
</protein>
<reference evidence="1 2" key="2">
    <citation type="journal article" date="2010" name="Stand. Genomic Sci.">
        <title>Complete genome sequence of Gordonia bronchialis type strain (3410).</title>
        <authorList>
            <person name="Ivanova N."/>
            <person name="Sikorski J."/>
            <person name="Jando M."/>
            <person name="Lapidus A."/>
            <person name="Nolan M."/>
            <person name="Lucas S."/>
            <person name="Del Rio T.G."/>
            <person name="Tice H."/>
            <person name="Copeland A."/>
            <person name="Cheng J.F."/>
            <person name="Chen F."/>
            <person name="Bruce D."/>
            <person name="Goodwin L."/>
            <person name="Pitluck S."/>
            <person name="Mavromatis K."/>
            <person name="Ovchinnikova G."/>
            <person name="Pati A."/>
            <person name="Chen A."/>
            <person name="Palaniappan K."/>
            <person name="Land M."/>
            <person name="Hauser L."/>
            <person name="Chang Y.J."/>
            <person name="Jeffries C.D."/>
            <person name="Chain P."/>
            <person name="Saunders E."/>
            <person name="Han C."/>
            <person name="Detter J.C."/>
            <person name="Brettin T."/>
            <person name="Rohde M."/>
            <person name="Goker M."/>
            <person name="Bristow J."/>
            <person name="Eisen J.A."/>
            <person name="Markowitz V."/>
            <person name="Hugenholtz P."/>
            <person name="Klenk H.P."/>
            <person name="Kyrpides N.C."/>
        </authorList>
    </citation>
    <scope>NUCLEOTIDE SEQUENCE [LARGE SCALE GENOMIC DNA]</scope>
    <source>
        <strain evidence="2">ATCC 25592 / DSM 43247 / BCRC 13721 / JCM 3198 / KCTC 3076 / NBRC 16047 / NCTC 10667</strain>
    </source>
</reference>
<dbReference type="KEGG" id="gbr:Gbro_0574"/>
<dbReference type="eggNOG" id="ENOG50337X2">
    <property type="taxonomic scope" value="Bacteria"/>
</dbReference>
<accession>D0LEI5</accession>